<dbReference type="InterPro" id="IPR003115">
    <property type="entry name" value="ParB_N"/>
</dbReference>
<name>A0A848P5N6_9RALS</name>
<reference evidence="3 4" key="1">
    <citation type="submission" date="2020-04" db="EMBL/GenBank/DDBJ databases">
        <title>Ralstonia insidiosa genome sequencing and assembly.</title>
        <authorList>
            <person name="Martins R.C.R."/>
            <person name="Perdigao-Neto L.V."/>
            <person name="Levin A.S.S."/>
            <person name="Costa S.F."/>
        </authorList>
    </citation>
    <scope>NUCLEOTIDE SEQUENCE [LARGE SCALE GENOMIC DNA]</scope>
    <source>
        <strain evidence="3 4">5047</strain>
    </source>
</reference>
<evidence type="ECO:0000256" key="1">
    <source>
        <dbReference type="ARBA" id="ARBA00006295"/>
    </source>
</evidence>
<protein>
    <submittedName>
        <fullName evidence="3">ParB/RepB/Spo0J family partition protein</fullName>
    </submittedName>
</protein>
<dbReference type="Gene3D" id="1.10.10.730">
    <property type="entry name" value="KorB DNA-binding domain"/>
    <property type="match status" value="1"/>
</dbReference>
<comment type="caution">
    <text evidence="3">The sequence shown here is derived from an EMBL/GenBank/DDBJ whole genome shotgun (WGS) entry which is preliminary data.</text>
</comment>
<comment type="similarity">
    <text evidence="1">Belongs to the ParB family.</text>
</comment>
<dbReference type="NCBIfam" id="TIGR00180">
    <property type="entry name" value="parB_part"/>
    <property type="match status" value="1"/>
</dbReference>
<dbReference type="AlphaFoldDB" id="A0A848P5N6"/>
<evidence type="ECO:0000259" key="2">
    <source>
        <dbReference type="SMART" id="SM00470"/>
    </source>
</evidence>
<dbReference type="PANTHER" id="PTHR33375">
    <property type="entry name" value="CHROMOSOME-PARTITIONING PROTEIN PARB-RELATED"/>
    <property type="match status" value="1"/>
</dbReference>
<dbReference type="Gene3D" id="3.90.1530.30">
    <property type="match status" value="1"/>
</dbReference>
<dbReference type="PANTHER" id="PTHR33375:SF1">
    <property type="entry name" value="CHROMOSOME-PARTITIONING PROTEIN PARB-RELATED"/>
    <property type="match status" value="1"/>
</dbReference>
<sequence length="360" mass="39719">MGTLDFLNSLEAPAATATIIPLDDIRPDPKQPRTSFREVDGNVSEKAQKAIAELADTIADEGLLQPITVRDDEERGEGKYVINYGERRWRAFLLNRERGIPGHEGIPAFIRNDMSPAKLRLAQLAENLNREDLSDLEVAQFVKQTLEENPELKKGELATIMRKDSQYISRILALLNPKWADVVDSGMITYASLLEQYRALPEAAREEVKAKVKSEGRTNITSGDIKSAKTQTKGGSVGAKIDKELARSVDRLLAENTPVGENYVPPKQTYSDAGVTTPSVVPSVEGINPGLAAKRTLRISARHLKTLVEKSAVTGKEKDLTVELVISVEDLKRMHKKIGGKLPDTDAQLHTAFMDRLNSM</sequence>
<dbReference type="SMART" id="SM00470">
    <property type="entry name" value="ParB"/>
    <property type="match status" value="1"/>
</dbReference>
<gene>
    <name evidence="3" type="ORF">HGR00_18595</name>
</gene>
<dbReference type="EMBL" id="JABBZM010000017">
    <property type="protein sequence ID" value="NMV39924.1"/>
    <property type="molecule type" value="Genomic_DNA"/>
</dbReference>
<feature type="domain" description="ParB-like N-terminal" evidence="2">
    <location>
        <begin position="18"/>
        <end position="128"/>
    </location>
</feature>
<dbReference type="Pfam" id="PF02195">
    <property type="entry name" value="ParB_N"/>
    <property type="match status" value="1"/>
</dbReference>
<dbReference type="SUPFAM" id="SSF110849">
    <property type="entry name" value="ParB/Sulfiredoxin"/>
    <property type="match status" value="1"/>
</dbReference>
<dbReference type="InterPro" id="IPR036086">
    <property type="entry name" value="ParB/Sulfiredoxin_sf"/>
</dbReference>
<dbReference type="InterPro" id="IPR004437">
    <property type="entry name" value="ParB/RepB/Spo0J"/>
</dbReference>
<dbReference type="GO" id="GO:0005694">
    <property type="term" value="C:chromosome"/>
    <property type="evidence" value="ECO:0007669"/>
    <property type="project" value="TreeGrafter"/>
</dbReference>
<evidence type="ECO:0000313" key="3">
    <source>
        <dbReference type="EMBL" id="NMV39924.1"/>
    </source>
</evidence>
<dbReference type="Proteomes" id="UP000575469">
    <property type="component" value="Unassembled WGS sequence"/>
</dbReference>
<proteinExistence type="inferred from homology"/>
<accession>A0A848P5N6</accession>
<dbReference type="GO" id="GO:0007059">
    <property type="term" value="P:chromosome segregation"/>
    <property type="evidence" value="ECO:0007669"/>
    <property type="project" value="TreeGrafter"/>
</dbReference>
<dbReference type="InterPro" id="IPR042075">
    <property type="entry name" value="KorB_DNA-db"/>
</dbReference>
<dbReference type="InterPro" id="IPR050336">
    <property type="entry name" value="Chromosome_partition/occlusion"/>
</dbReference>
<dbReference type="RefSeq" id="WP_169340867.1">
    <property type="nucleotide sequence ID" value="NZ_JABBZM010000017.1"/>
</dbReference>
<organism evidence="3 4">
    <name type="scientific">Ralstonia insidiosa</name>
    <dbReference type="NCBI Taxonomy" id="190721"/>
    <lineage>
        <taxon>Bacteria</taxon>
        <taxon>Pseudomonadati</taxon>
        <taxon>Pseudomonadota</taxon>
        <taxon>Betaproteobacteria</taxon>
        <taxon>Burkholderiales</taxon>
        <taxon>Burkholderiaceae</taxon>
        <taxon>Ralstonia</taxon>
    </lineage>
</organism>
<evidence type="ECO:0000313" key="4">
    <source>
        <dbReference type="Proteomes" id="UP000575469"/>
    </source>
</evidence>
<dbReference type="SUPFAM" id="SSF109709">
    <property type="entry name" value="KorB DNA-binding domain-like"/>
    <property type="match status" value="1"/>
</dbReference>
<dbReference type="GO" id="GO:0003677">
    <property type="term" value="F:DNA binding"/>
    <property type="evidence" value="ECO:0007669"/>
    <property type="project" value="InterPro"/>
</dbReference>